<feature type="non-terminal residue" evidence="2">
    <location>
        <position position="1"/>
    </location>
</feature>
<evidence type="ECO:0000313" key="3">
    <source>
        <dbReference type="Proteomes" id="UP000054721"/>
    </source>
</evidence>
<dbReference type="AlphaFoldDB" id="A0A0V1KK29"/>
<feature type="chain" id="PRO_5006881089" evidence="1">
    <location>
        <begin position="20"/>
        <end position="97"/>
    </location>
</feature>
<dbReference type="Proteomes" id="UP000054721">
    <property type="component" value="Unassembled WGS sequence"/>
</dbReference>
<name>A0A0V1KK29_9BILA</name>
<proteinExistence type="predicted"/>
<gene>
    <name evidence="2" type="ORF">T02_555</name>
</gene>
<evidence type="ECO:0000313" key="2">
    <source>
        <dbReference type="EMBL" id="KRZ47324.1"/>
    </source>
</evidence>
<accession>A0A0V1KK29</accession>
<organism evidence="2 3">
    <name type="scientific">Trichinella nativa</name>
    <dbReference type="NCBI Taxonomy" id="6335"/>
    <lineage>
        <taxon>Eukaryota</taxon>
        <taxon>Metazoa</taxon>
        <taxon>Ecdysozoa</taxon>
        <taxon>Nematoda</taxon>
        <taxon>Enoplea</taxon>
        <taxon>Dorylaimia</taxon>
        <taxon>Trichinellida</taxon>
        <taxon>Trichinellidae</taxon>
        <taxon>Trichinella</taxon>
    </lineage>
</organism>
<comment type="caution">
    <text evidence="2">The sequence shown here is derived from an EMBL/GenBank/DDBJ whole genome shotgun (WGS) entry which is preliminary data.</text>
</comment>
<keyword evidence="1" id="KW-0732">Signal</keyword>
<sequence>MLAFFNVLTLFLFINLTCSQTTKAIVYKAPGQLNGKIIESTAVGDWDNGAQALSNPNGHSFATALQHVVVNNNNVKFIAYNNAPPGVPNLKTKSNSK</sequence>
<reference evidence="2 3" key="1">
    <citation type="submission" date="2015-05" db="EMBL/GenBank/DDBJ databases">
        <title>Evolution of Trichinella species and genotypes.</title>
        <authorList>
            <person name="Korhonen P.K."/>
            <person name="Edoardo P."/>
            <person name="Giuseppe L.R."/>
            <person name="Gasser R.B."/>
        </authorList>
    </citation>
    <scope>NUCLEOTIDE SEQUENCE [LARGE SCALE GENOMIC DNA]</scope>
    <source>
        <strain evidence="2">ISS10</strain>
    </source>
</reference>
<protein>
    <submittedName>
        <fullName evidence="2">Uncharacterized protein</fullName>
    </submittedName>
</protein>
<feature type="signal peptide" evidence="1">
    <location>
        <begin position="1"/>
        <end position="19"/>
    </location>
</feature>
<keyword evidence="3" id="KW-1185">Reference proteome</keyword>
<dbReference type="OrthoDB" id="10261598at2759"/>
<dbReference type="EMBL" id="JYDW01000949">
    <property type="protein sequence ID" value="KRZ47324.1"/>
    <property type="molecule type" value="Genomic_DNA"/>
</dbReference>
<evidence type="ECO:0000256" key="1">
    <source>
        <dbReference type="SAM" id="SignalP"/>
    </source>
</evidence>